<reference evidence="1 2" key="1">
    <citation type="submission" date="2021-06" db="EMBL/GenBank/DDBJ databases">
        <authorList>
            <person name="Sun Q."/>
            <person name="Li D."/>
        </authorList>
    </citation>
    <scope>NUCLEOTIDE SEQUENCE [LARGE SCALE GENOMIC DNA]</scope>
    <source>
        <strain evidence="1 2">MSJ-11</strain>
    </source>
</reference>
<evidence type="ECO:0000313" key="2">
    <source>
        <dbReference type="Proteomes" id="UP000726170"/>
    </source>
</evidence>
<evidence type="ECO:0000313" key="1">
    <source>
        <dbReference type="EMBL" id="MBU5483901.1"/>
    </source>
</evidence>
<dbReference type="Proteomes" id="UP000726170">
    <property type="component" value="Unassembled WGS sequence"/>
</dbReference>
<dbReference type="InterPro" id="IPR025234">
    <property type="entry name" value="YjzH-like"/>
</dbReference>
<organism evidence="1 2">
    <name type="scientific">Clostridium mobile</name>
    <dbReference type="NCBI Taxonomy" id="2841512"/>
    <lineage>
        <taxon>Bacteria</taxon>
        <taxon>Bacillati</taxon>
        <taxon>Bacillota</taxon>
        <taxon>Clostridia</taxon>
        <taxon>Eubacteriales</taxon>
        <taxon>Clostridiaceae</taxon>
        <taxon>Clostridium</taxon>
    </lineage>
</organism>
<name>A0ABS6EFB8_9CLOT</name>
<proteinExistence type="predicted"/>
<dbReference type="RefSeq" id="WP_216438402.1">
    <property type="nucleotide sequence ID" value="NZ_JAHLQF010000002.1"/>
</dbReference>
<dbReference type="EMBL" id="JAHLQF010000002">
    <property type="protein sequence ID" value="MBU5483901.1"/>
    <property type="molecule type" value="Genomic_DNA"/>
</dbReference>
<sequence length="65" mass="7483">MKWEYKTLTVDHFLSSDSSLTIEEQLNNYGKDGWEFVGTLEKPYTTLGNTKLDSNSMIFKKSVSE</sequence>
<keyword evidence="2" id="KW-1185">Reference proteome</keyword>
<protein>
    <submittedName>
        <fullName evidence="1">DUF4177 domain-containing protein</fullName>
    </submittedName>
</protein>
<comment type="caution">
    <text evidence="1">The sequence shown here is derived from an EMBL/GenBank/DDBJ whole genome shotgun (WGS) entry which is preliminary data.</text>
</comment>
<gene>
    <name evidence="1" type="ORF">KQI86_06135</name>
</gene>
<accession>A0ABS6EFB8</accession>
<dbReference type="Pfam" id="PF13783">
    <property type="entry name" value="DUF4177"/>
    <property type="match status" value="1"/>
</dbReference>